<dbReference type="RefSeq" id="WP_343955937.1">
    <property type="nucleotide sequence ID" value="NZ_BAAAMN010000008.1"/>
</dbReference>
<gene>
    <name evidence="1" type="ORF">GCM10009720_04070</name>
</gene>
<dbReference type="InterPro" id="IPR011008">
    <property type="entry name" value="Dimeric_a/b-barrel"/>
</dbReference>
<accession>A0ABN2U1U4</accession>
<evidence type="ECO:0000313" key="1">
    <source>
        <dbReference type="EMBL" id="GAA2027532.1"/>
    </source>
</evidence>
<name>A0ABN2U1U4_9MICC</name>
<sequence length="116" mass="13579">MRYLLSWHIREDEMRQRSPAWREEIMAFLAQFEDELFVHSELDWVEVLDPESHAIVVGPDAEIRNGFYNESGKPSARVWAIRVENRERAVEIAAKFAGQLDTWIEVRESLPGAQRP</sequence>
<reference evidence="1 2" key="1">
    <citation type="journal article" date="2019" name="Int. J. Syst. Evol. Microbiol.">
        <title>The Global Catalogue of Microorganisms (GCM) 10K type strain sequencing project: providing services to taxonomists for standard genome sequencing and annotation.</title>
        <authorList>
            <consortium name="The Broad Institute Genomics Platform"/>
            <consortium name="The Broad Institute Genome Sequencing Center for Infectious Disease"/>
            <person name="Wu L."/>
            <person name="Ma J."/>
        </authorList>
    </citation>
    <scope>NUCLEOTIDE SEQUENCE [LARGE SCALE GENOMIC DNA]</scope>
    <source>
        <strain evidence="1 2">JCM 13595</strain>
    </source>
</reference>
<dbReference type="Proteomes" id="UP001501461">
    <property type="component" value="Unassembled WGS sequence"/>
</dbReference>
<comment type="caution">
    <text evidence="1">The sequence shown here is derived from an EMBL/GenBank/DDBJ whole genome shotgun (WGS) entry which is preliminary data.</text>
</comment>
<organism evidence="1 2">
    <name type="scientific">Yaniella flava</name>
    <dbReference type="NCBI Taxonomy" id="287930"/>
    <lineage>
        <taxon>Bacteria</taxon>
        <taxon>Bacillati</taxon>
        <taxon>Actinomycetota</taxon>
        <taxon>Actinomycetes</taxon>
        <taxon>Micrococcales</taxon>
        <taxon>Micrococcaceae</taxon>
        <taxon>Yaniella</taxon>
    </lineage>
</organism>
<keyword evidence="2" id="KW-1185">Reference proteome</keyword>
<evidence type="ECO:0008006" key="3">
    <source>
        <dbReference type="Google" id="ProtNLM"/>
    </source>
</evidence>
<proteinExistence type="predicted"/>
<dbReference type="Gene3D" id="3.30.70.1060">
    <property type="entry name" value="Dimeric alpha+beta barrel"/>
    <property type="match status" value="1"/>
</dbReference>
<dbReference type="EMBL" id="BAAAMN010000008">
    <property type="protein sequence ID" value="GAA2027532.1"/>
    <property type="molecule type" value="Genomic_DNA"/>
</dbReference>
<evidence type="ECO:0000313" key="2">
    <source>
        <dbReference type="Proteomes" id="UP001501461"/>
    </source>
</evidence>
<dbReference type="SUPFAM" id="SSF54909">
    <property type="entry name" value="Dimeric alpha+beta barrel"/>
    <property type="match status" value="1"/>
</dbReference>
<protein>
    <recommendedName>
        <fullName evidence="3">YCII-related domain-containing protein</fullName>
    </recommendedName>
</protein>